<dbReference type="InterPro" id="IPR001173">
    <property type="entry name" value="Glyco_trans_2-like"/>
</dbReference>
<organism evidence="5 6">
    <name type="scientific">Flavobacterium cupriresistens</name>
    <dbReference type="NCBI Taxonomy" id="2893885"/>
    <lineage>
        <taxon>Bacteria</taxon>
        <taxon>Pseudomonadati</taxon>
        <taxon>Bacteroidota</taxon>
        <taxon>Flavobacteriia</taxon>
        <taxon>Flavobacteriales</taxon>
        <taxon>Flavobacteriaceae</taxon>
        <taxon>Flavobacterium</taxon>
    </lineage>
</organism>
<dbReference type="EC" id="2.4.-.-" evidence="5"/>
<name>A0ABU4RBZ9_9FLAO</name>
<gene>
    <name evidence="5" type="ORF">SGQ83_12225</name>
</gene>
<sequence>MTTNFQGRDEVKMPLVTVILPCYNAELYVEEAVLSIMNQTYTNLEILVIDDCSNDDTNSILKRLSMEDSRIRLIRNEQNLRLVKTLNKGIDEARGMFIARMDADDVSLPERIEKQMDLMLSNPDVDLCGTSYSIIDGIGNKLKTEVKVPSTCEEIKTALLFTCPMGHPTVLFRKEKIQSLGSYDENMINIEDYELWLRVALKGKMVNLQNPLLKYRWHGENISILGRDVKRNSVNLAISKNSEYGFIEKYRELHLKMILAEWNYSINELRSFNLWKKELATHVDDLDAFVKVFDSYYSLTMLCVIKNKNSLKIKLFAFFNILRIKPIYTFQHFFNKI</sequence>
<comment type="caution">
    <text evidence="5">The sequence shown here is derived from an EMBL/GenBank/DDBJ whole genome shotgun (WGS) entry which is preliminary data.</text>
</comment>
<comment type="similarity">
    <text evidence="1">Belongs to the glycosyltransferase 2 family.</text>
</comment>
<evidence type="ECO:0000313" key="5">
    <source>
        <dbReference type="EMBL" id="MDX6190118.1"/>
    </source>
</evidence>
<dbReference type="Proteomes" id="UP001273350">
    <property type="component" value="Unassembled WGS sequence"/>
</dbReference>
<keyword evidence="3 5" id="KW-0808">Transferase</keyword>
<dbReference type="PANTHER" id="PTHR43685:SF5">
    <property type="entry name" value="GLYCOSYLTRANSFERASE EPSE-RELATED"/>
    <property type="match status" value="1"/>
</dbReference>
<protein>
    <submittedName>
        <fullName evidence="5">Glycosyltransferase</fullName>
        <ecNumber evidence="5">2.4.-.-</ecNumber>
    </submittedName>
</protein>
<dbReference type="PANTHER" id="PTHR43685">
    <property type="entry name" value="GLYCOSYLTRANSFERASE"/>
    <property type="match status" value="1"/>
</dbReference>
<dbReference type="InterPro" id="IPR029044">
    <property type="entry name" value="Nucleotide-diphossugar_trans"/>
</dbReference>
<evidence type="ECO:0000256" key="1">
    <source>
        <dbReference type="ARBA" id="ARBA00006739"/>
    </source>
</evidence>
<dbReference type="GO" id="GO:0016757">
    <property type="term" value="F:glycosyltransferase activity"/>
    <property type="evidence" value="ECO:0007669"/>
    <property type="project" value="UniProtKB-KW"/>
</dbReference>
<accession>A0ABU4RBZ9</accession>
<dbReference type="EMBL" id="JAWXVI010000006">
    <property type="protein sequence ID" value="MDX6190118.1"/>
    <property type="molecule type" value="Genomic_DNA"/>
</dbReference>
<dbReference type="InterPro" id="IPR050834">
    <property type="entry name" value="Glycosyltransf_2"/>
</dbReference>
<dbReference type="RefSeq" id="WP_230003336.1">
    <property type="nucleotide sequence ID" value="NZ_CP087134.1"/>
</dbReference>
<dbReference type="Gene3D" id="3.90.550.10">
    <property type="entry name" value="Spore Coat Polysaccharide Biosynthesis Protein SpsA, Chain A"/>
    <property type="match status" value="1"/>
</dbReference>
<proteinExistence type="inferred from homology"/>
<keyword evidence="6" id="KW-1185">Reference proteome</keyword>
<evidence type="ECO:0000256" key="3">
    <source>
        <dbReference type="ARBA" id="ARBA00022679"/>
    </source>
</evidence>
<evidence type="ECO:0000256" key="2">
    <source>
        <dbReference type="ARBA" id="ARBA00022676"/>
    </source>
</evidence>
<keyword evidence="2 5" id="KW-0328">Glycosyltransferase</keyword>
<evidence type="ECO:0000259" key="4">
    <source>
        <dbReference type="Pfam" id="PF00535"/>
    </source>
</evidence>
<dbReference type="Pfam" id="PF00535">
    <property type="entry name" value="Glycos_transf_2"/>
    <property type="match status" value="1"/>
</dbReference>
<evidence type="ECO:0000313" key="6">
    <source>
        <dbReference type="Proteomes" id="UP001273350"/>
    </source>
</evidence>
<reference evidence="5 6" key="1">
    <citation type="submission" date="2023-11" db="EMBL/GenBank/DDBJ databases">
        <title>Unpublished Manusciprt.</title>
        <authorList>
            <person name="Saticioglu I.B."/>
            <person name="Ay H."/>
            <person name="Ajmi N."/>
            <person name="Altun S."/>
            <person name="Duman M."/>
        </authorList>
    </citation>
    <scope>NUCLEOTIDE SEQUENCE [LARGE SCALE GENOMIC DNA]</scope>
    <source>
        <strain evidence="5 6">Fl-318</strain>
    </source>
</reference>
<dbReference type="SUPFAM" id="SSF53448">
    <property type="entry name" value="Nucleotide-diphospho-sugar transferases"/>
    <property type="match status" value="1"/>
</dbReference>
<feature type="domain" description="Glycosyltransferase 2-like" evidence="4">
    <location>
        <begin position="17"/>
        <end position="155"/>
    </location>
</feature>